<keyword evidence="1" id="KW-0472">Membrane</keyword>
<feature type="transmembrane region" description="Helical" evidence="1">
    <location>
        <begin position="81"/>
        <end position="99"/>
    </location>
</feature>
<keyword evidence="1" id="KW-0812">Transmembrane</keyword>
<evidence type="ECO:0008006" key="4">
    <source>
        <dbReference type="Google" id="ProtNLM"/>
    </source>
</evidence>
<dbReference type="AlphaFoldDB" id="A0A1F5S851"/>
<gene>
    <name evidence="2" type="ORF">A3D45_01005</name>
</gene>
<feature type="transmembrane region" description="Helical" evidence="1">
    <location>
        <begin position="105"/>
        <end position="123"/>
    </location>
</feature>
<feature type="transmembrane region" description="Helical" evidence="1">
    <location>
        <begin position="5"/>
        <end position="26"/>
    </location>
</feature>
<reference evidence="2 3" key="1">
    <citation type="journal article" date="2016" name="Nat. Commun.">
        <title>Thousands of microbial genomes shed light on interconnected biogeochemical processes in an aquifer system.</title>
        <authorList>
            <person name="Anantharaman K."/>
            <person name="Brown C.T."/>
            <person name="Hug L.A."/>
            <person name="Sharon I."/>
            <person name="Castelle C.J."/>
            <person name="Probst A.J."/>
            <person name="Thomas B.C."/>
            <person name="Singh A."/>
            <person name="Wilkins M.J."/>
            <person name="Karaoz U."/>
            <person name="Brodie E.L."/>
            <person name="Williams K.H."/>
            <person name="Hubbard S.S."/>
            <person name="Banfield J.F."/>
        </authorList>
    </citation>
    <scope>NUCLEOTIDE SEQUENCE [LARGE SCALE GENOMIC DNA]</scope>
</reference>
<evidence type="ECO:0000313" key="2">
    <source>
        <dbReference type="EMBL" id="OGF22732.1"/>
    </source>
</evidence>
<sequence length="138" mass="15610">MPLRLYLLIMSVMTVFCWLVFGYIIWTINPETTNAVGFWLFYLSLFLALSGTAAIIGFLVRFVGLRHELVSNKVKIAFRQSFLFAGFLAVSLFLLSGGLLTGWNLLILIVGLSMLEFFLLSYGRTRAIVDTKLDDIDQ</sequence>
<dbReference type="EMBL" id="MFFT01000038">
    <property type="protein sequence ID" value="OGF22732.1"/>
    <property type="molecule type" value="Genomic_DNA"/>
</dbReference>
<organism evidence="2 3">
    <name type="scientific">Candidatus Falkowbacteria bacterium RIFCSPHIGHO2_02_FULL_42_9</name>
    <dbReference type="NCBI Taxonomy" id="1797986"/>
    <lineage>
        <taxon>Bacteria</taxon>
        <taxon>Candidatus Falkowiibacteriota</taxon>
    </lineage>
</organism>
<accession>A0A1F5S851</accession>
<feature type="transmembrane region" description="Helical" evidence="1">
    <location>
        <begin position="38"/>
        <end position="60"/>
    </location>
</feature>
<dbReference type="Proteomes" id="UP000176877">
    <property type="component" value="Unassembled WGS sequence"/>
</dbReference>
<name>A0A1F5S851_9BACT</name>
<protein>
    <recommendedName>
        <fullName evidence="4">DUF2975 domain-containing protein</fullName>
    </recommendedName>
</protein>
<proteinExistence type="predicted"/>
<evidence type="ECO:0000313" key="3">
    <source>
        <dbReference type="Proteomes" id="UP000176877"/>
    </source>
</evidence>
<evidence type="ECO:0000256" key="1">
    <source>
        <dbReference type="SAM" id="Phobius"/>
    </source>
</evidence>
<keyword evidence="1" id="KW-1133">Transmembrane helix</keyword>
<comment type="caution">
    <text evidence="2">The sequence shown here is derived from an EMBL/GenBank/DDBJ whole genome shotgun (WGS) entry which is preliminary data.</text>
</comment>